<organism evidence="1 2">
    <name type="scientific">Sarocladium strictum</name>
    <name type="common">Black bundle disease fungus</name>
    <name type="synonym">Acremonium strictum</name>
    <dbReference type="NCBI Taxonomy" id="5046"/>
    <lineage>
        <taxon>Eukaryota</taxon>
        <taxon>Fungi</taxon>
        <taxon>Dikarya</taxon>
        <taxon>Ascomycota</taxon>
        <taxon>Pezizomycotina</taxon>
        <taxon>Sordariomycetes</taxon>
        <taxon>Hypocreomycetidae</taxon>
        <taxon>Hypocreales</taxon>
        <taxon>Sarocladiaceae</taxon>
        <taxon>Sarocladium</taxon>
    </lineage>
</organism>
<dbReference type="AlphaFoldDB" id="A0AA39GDS5"/>
<evidence type="ECO:0000313" key="2">
    <source>
        <dbReference type="Proteomes" id="UP001175261"/>
    </source>
</evidence>
<dbReference type="EMBL" id="JAPDFR010000007">
    <property type="protein sequence ID" value="KAK0384838.1"/>
    <property type="molecule type" value="Genomic_DNA"/>
</dbReference>
<accession>A0AA39GDS5</accession>
<dbReference type="Pfam" id="PF12855">
    <property type="entry name" value="Ecl1"/>
    <property type="match status" value="1"/>
</dbReference>
<dbReference type="InterPro" id="IPR024368">
    <property type="entry name" value="Ecl1/2/3"/>
</dbReference>
<sequence>MCICTGRSINLSTYCSIGRHALRSVLTCWNEKRLLRFDKRNPRIIIMRQLFPLSHHYEYSRHISSMPPVRLSMPAALSRITSSLSLSLFFCVYCCPPPSKEMQQGHGPHNQHYIKATAIRIPKGRQYILAKAPRGRTNHHQVRSDSEEEGEDDEVFPHFCMACEREFSPQHHVDLYCSEACRKVDGVNVSQRANSL</sequence>
<proteinExistence type="predicted"/>
<keyword evidence="2" id="KW-1185">Reference proteome</keyword>
<reference evidence="1" key="1">
    <citation type="submission" date="2022-10" db="EMBL/GenBank/DDBJ databases">
        <title>Determination and structural analysis of whole genome sequence of Sarocladium strictum F4-1.</title>
        <authorList>
            <person name="Hu L."/>
            <person name="Jiang Y."/>
        </authorList>
    </citation>
    <scope>NUCLEOTIDE SEQUENCE</scope>
    <source>
        <strain evidence="1">F4-1</strain>
    </source>
</reference>
<name>A0AA39GDS5_SARSR</name>
<protein>
    <submittedName>
        <fullName evidence="1">Uncharacterized protein</fullName>
    </submittedName>
</protein>
<comment type="caution">
    <text evidence="1">The sequence shown here is derived from an EMBL/GenBank/DDBJ whole genome shotgun (WGS) entry which is preliminary data.</text>
</comment>
<dbReference type="Proteomes" id="UP001175261">
    <property type="component" value="Unassembled WGS sequence"/>
</dbReference>
<gene>
    <name evidence="1" type="ORF">NLU13_7316</name>
</gene>
<evidence type="ECO:0000313" key="1">
    <source>
        <dbReference type="EMBL" id="KAK0384838.1"/>
    </source>
</evidence>